<dbReference type="SMART" id="SM00248">
    <property type="entry name" value="ANK"/>
    <property type="match status" value="4"/>
</dbReference>
<evidence type="ECO:0000256" key="2">
    <source>
        <dbReference type="ARBA" id="ARBA00023043"/>
    </source>
</evidence>
<keyword evidence="2 3" id="KW-0040">ANK repeat</keyword>
<dbReference type="PANTHER" id="PTHR24173:SF29">
    <property type="entry name" value="PHOTORECEPTOR ANKYRIN REPEAT PROTEIN"/>
    <property type="match status" value="1"/>
</dbReference>
<dbReference type="PROSITE" id="PS50297">
    <property type="entry name" value="ANK_REP_REGION"/>
    <property type="match status" value="1"/>
</dbReference>
<feature type="repeat" description="ANK" evidence="3">
    <location>
        <begin position="160"/>
        <end position="192"/>
    </location>
</feature>
<dbReference type="SUPFAM" id="SSF48403">
    <property type="entry name" value="Ankyrin repeat"/>
    <property type="match status" value="1"/>
</dbReference>
<feature type="compositionally biased region" description="Polar residues" evidence="4">
    <location>
        <begin position="337"/>
        <end position="356"/>
    </location>
</feature>
<dbReference type="STRING" id="1676925.ENSPKIP00000010696"/>
<dbReference type="Pfam" id="PF12796">
    <property type="entry name" value="Ank_2"/>
    <property type="match status" value="1"/>
</dbReference>
<protein>
    <submittedName>
        <fullName evidence="5">Ankyrin repeat domain 33</fullName>
    </submittedName>
</protein>
<evidence type="ECO:0000256" key="3">
    <source>
        <dbReference type="PROSITE-ProRule" id="PRU00023"/>
    </source>
</evidence>
<evidence type="ECO:0000313" key="6">
    <source>
        <dbReference type="Proteomes" id="UP000261540"/>
    </source>
</evidence>
<dbReference type="AlphaFoldDB" id="A0A3B3QZ16"/>
<keyword evidence="1" id="KW-0677">Repeat</keyword>
<dbReference type="InterPro" id="IPR036770">
    <property type="entry name" value="Ankyrin_rpt-contain_sf"/>
</dbReference>
<sequence>MTHIHTPATEDPHLGLGLLDDSSEVSISQDESDSGSLLSDDSIFLNYERARRWSCPGTTLYEACARNEALTVRRVLERGVTQEEVMELDINGRNGLMMAACKGFVDIVLELYHCPFLDVNRRDNDGNTALMMASQAGFITIVNHILNYFSGVDLEVRDTRGFTALIKAAMQGRDDCVTALVMAGANVNAVDTAKGRTAEDWALRTGRFETFQKLRRLMAQPCAEQFCERYIPEWPDLNELVAKATAAKTKGEQLAQCLQSTFTISFPRDPQDNGVLDHMVRITTSIHSPLVVTGCRPLHLTSPPELGKRRKAVPELAQQSTKGELREPSLTAAMDSPVSSTSSMPLTSGGSGTQPNVPKLSIVCSSVPSYLPRHFGRHNSIFPTSCIPQIKVIKSGERTPKTEKKKKMSKLHLEPPVWKYKEAKEEKKKERLNVEQEALIKDKNHKTQRTKKAKH</sequence>
<dbReference type="Proteomes" id="UP000261540">
    <property type="component" value="Unplaced"/>
</dbReference>
<evidence type="ECO:0000313" key="5">
    <source>
        <dbReference type="Ensembl" id="ENSPKIP00000010696.1"/>
    </source>
</evidence>
<name>A0A3B3QZ16_9TELE</name>
<feature type="region of interest" description="Disordered" evidence="4">
    <location>
        <begin position="301"/>
        <end position="356"/>
    </location>
</feature>
<reference evidence="5" key="1">
    <citation type="submission" date="2025-08" db="UniProtKB">
        <authorList>
            <consortium name="Ensembl"/>
        </authorList>
    </citation>
    <scope>IDENTIFICATION</scope>
</reference>
<evidence type="ECO:0000256" key="1">
    <source>
        <dbReference type="ARBA" id="ARBA00022737"/>
    </source>
</evidence>
<reference evidence="5" key="2">
    <citation type="submission" date="2025-09" db="UniProtKB">
        <authorList>
            <consortium name="Ensembl"/>
        </authorList>
    </citation>
    <scope>IDENTIFICATION</scope>
</reference>
<organism evidence="5 6">
    <name type="scientific">Paramormyrops kingsleyae</name>
    <dbReference type="NCBI Taxonomy" id="1676925"/>
    <lineage>
        <taxon>Eukaryota</taxon>
        <taxon>Metazoa</taxon>
        <taxon>Chordata</taxon>
        <taxon>Craniata</taxon>
        <taxon>Vertebrata</taxon>
        <taxon>Euteleostomi</taxon>
        <taxon>Actinopterygii</taxon>
        <taxon>Neopterygii</taxon>
        <taxon>Teleostei</taxon>
        <taxon>Osteoglossocephala</taxon>
        <taxon>Osteoglossomorpha</taxon>
        <taxon>Osteoglossiformes</taxon>
        <taxon>Mormyridae</taxon>
        <taxon>Paramormyrops</taxon>
    </lineage>
</organism>
<accession>A0A3B3QZ16</accession>
<dbReference type="Ensembl" id="ENSPKIT00000034831.1">
    <property type="protein sequence ID" value="ENSPKIP00000010696.1"/>
    <property type="gene ID" value="ENSPKIG00000025314.1"/>
</dbReference>
<dbReference type="PROSITE" id="PS50088">
    <property type="entry name" value="ANK_REPEAT"/>
    <property type="match status" value="1"/>
</dbReference>
<dbReference type="InterPro" id="IPR002110">
    <property type="entry name" value="Ankyrin_rpt"/>
</dbReference>
<proteinExistence type="predicted"/>
<dbReference type="PANTHER" id="PTHR24173">
    <property type="entry name" value="ANKYRIN REPEAT CONTAINING"/>
    <property type="match status" value="1"/>
</dbReference>
<evidence type="ECO:0000256" key="4">
    <source>
        <dbReference type="SAM" id="MobiDB-lite"/>
    </source>
</evidence>
<dbReference type="GeneTree" id="ENSGT00500000044852"/>
<keyword evidence="6" id="KW-1185">Reference proteome</keyword>
<dbReference type="Gene3D" id="1.25.40.20">
    <property type="entry name" value="Ankyrin repeat-containing domain"/>
    <property type="match status" value="1"/>
</dbReference>